<dbReference type="EMBL" id="JBBPBN010000015">
    <property type="protein sequence ID" value="KAK9023664.1"/>
    <property type="molecule type" value="Genomic_DNA"/>
</dbReference>
<keyword evidence="2" id="KW-1185">Reference proteome</keyword>
<proteinExistence type="predicted"/>
<evidence type="ECO:0000313" key="1">
    <source>
        <dbReference type="EMBL" id="KAK9023664.1"/>
    </source>
</evidence>
<reference evidence="1 2" key="1">
    <citation type="journal article" date="2024" name="G3 (Bethesda)">
        <title>Genome assembly of Hibiscus sabdariffa L. provides insights into metabolisms of medicinal natural products.</title>
        <authorList>
            <person name="Kim T."/>
        </authorList>
    </citation>
    <scope>NUCLEOTIDE SEQUENCE [LARGE SCALE GENOMIC DNA]</scope>
    <source>
        <strain evidence="1">TK-2024</strain>
        <tissue evidence="1">Old leaves</tissue>
    </source>
</reference>
<sequence length="146" mass="15007">MLWLVLANSGLIATTINGKINTIAAKTRQPNSFRPPELMSMTAANNISASAACAGRSMFSFAFVMFLRLLLIKGIPVPPLSDTKLGTVSGELALGAGETTSCRGLNGHGYAREDDTTGPPEVGVGAADGGNSGEEGGEQCRVCGFS</sequence>
<comment type="caution">
    <text evidence="1">The sequence shown here is derived from an EMBL/GenBank/DDBJ whole genome shotgun (WGS) entry which is preliminary data.</text>
</comment>
<evidence type="ECO:0008006" key="3">
    <source>
        <dbReference type="Google" id="ProtNLM"/>
    </source>
</evidence>
<protein>
    <recommendedName>
        <fullName evidence="3">Secreted protein</fullName>
    </recommendedName>
</protein>
<evidence type="ECO:0000313" key="2">
    <source>
        <dbReference type="Proteomes" id="UP001396334"/>
    </source>
</evidence>
<name>A0ABR2SFA4_9ROSI</name>
<accession>A0ABR2SFA4</accession>
<organism evidence="1 2">
    <name type="scientific">Hibiscus sabdariffa</name>
    <name type="common">roselle</name>
    <dbReference type="NCBI Taxonomy" id="183260"/>
    <lineage>
        <taxon>Eukaryota</taxon>
        <taxon>Viridiplantae</taxon>
        <taxon>Streptophyta</taxon>
        <taxon>Embryophyta</taxon>
        <taxon>Tracheophyta</taxon>
        <taxon>Spermatophyta</taxon>
        <taxon>Magnoliopsida</taxon>
        <taxon>eudicotyledons</taxon>
        <taxon>Gunneridae</taxon>
        <taxon>Pentapetalae</taxon>
        <taxon>rosids</taxon>
        <taxon>malvids</taxon>
        <taxon>Malvales</taxon>
        <taxon>Malvaceae</taxon>
        <taxon>Malvoideae</taxon>
        <taxon>Hibiscus</taxon>
    </lineage>
</organism>
<gene>
    <name evidence="1" type="ORF">V6N11_003872</name>
</gene>
<dbReference type="Proteomes" id="UP001396334">
    <property type="component" value="Unassembled WGS sequence"/>
</dbReference>